<dbReference type="EMBL" id="LR031872">
    <property type="protein sequence ID" value="VDC94293.1"/>
    <property type="molecule type" value="Genomic_DNA"/>
</dbReference>
<accession>A0A3P6B1U3</accession>
<evidence type="ECO:0000313" key="2">
    <source>
        <dbReference type="EMBL" id="VDC94293.1"/>
    </source>
</evidence>
<feature type="domain" description="Protein kinase" evidence="1">
    <location>
        <begin position="77"/>
        <end position="331"/>
    </location>
</feature>
<dbReference type="PANTHER" id="PTHR45621">
    <property type="entry name" value="OS01G0588500 PROTEIN-RELATED"/>
    <property type="match status" value="1"/>
</dbReference>
<name>A0A3P6B1U3_BRAOL</name>
<dbReference type="InterPro" id="IPR050823">
    <property type="entry name" value="Plant_Ser_Thr_Prot_Kinase"/>
</dbReference>
<dbReference type="InterPro" id="IPR011009">
    <property type="entry name" value="Kinase-like_dom_sf"/>
</dbReference>
<dbReference type="InterPro" id="IPR000719">
    <property type="entry name" value="Prot_kinase_dom"/>
</dbReference>
<proteinExistence type="predicted"/>
<dbReference type="SUPFAM" id="SSF56112">
    <property type="entry name" value="Protein kinase-like (PK-like)"/>
    <property type="match status" value="1"/>
</dbReference>
<sequence length="331" mass="38664">MGNSLKSFKRQPHSVAYKRPISVSGTYMFFRCTLLVLHVNLHEKFEAENDNLKVFSFTELKKATKNFRECRVVDGDDRSSRKFYKGYIDEYVPSRTVTGITVSVLDVGSSFPLQDREISKVSPFEQVQSLGQIIHPNVVKFLGYCCEDDKIHFLVFEYFHKGSLDRHIYGKEEEPLPWEIRVKIAIGVARGVEFIHFIKNKPLFRKLRMYNIMHDEQYNAKLFYLESNQEDACRLIGGLEYEPPEYVQCRLDLKSDVFTLGVILLDLVTGSKDTIRKERRKSIATTRPSLLCDNQKIREIIDPRLRNDYPVNDVKEMGILIQRCTKWDKNE</sequence>
<dbReference type="Gene3D" id="1.10.510.10">
    <property type="entry name" value="Transferase(Phosphotransferase) domain 1"/>
    <property type="match status" value="1"/>
</dbReference>
<organism evidence="2">
    <name type="scientific">Brassica oleracea</name>
    <name type="common">Wild cabbage</name>
    <dbReference type="NCBI Taxonomy" id="3712"/>
    <lineage>
        <taxon>Eukaryota</taxon>
        <taxon>Viridiplantae</taxon>
        <taxon>Streptophyta</taxon>
        <taxon>Embryophyta</taxon>
        <taxon>Tracheophyta</taxon>
        <taxon>Spermatophyta</taxon>
        <taxon>Magnoliopsida</taxon>
        <taxon>eudicotyledons</taxon>
        <taxon>Gunneridae</taxon>
        <taxon>Pentapetalae</taxon>
        <taxon>rosids</taxon>
        <taxon>malvids</taxon>
        <taxon>Brassicales</taxon>
        <taxon>Brassicaceae</taxon>
        <taxon>Brassiceae</taxon>
        <taxon>Brassica</taxon>
    </lineage>
</organism>
<dbReference type="GO" id="GO:0004672">
    <property type="term" value="F:protein kinase activity"/>
    <property type="evidence" value="ECO:0007669"/>
    <property type="project" value="InterPro"/>
</dbReference>
<protein>
    <recommendedName>
        <fullName evidence="1">Protein kinase domain-containing protein</fullName>
    </recommendedName>
</protein>
<dbReference type="GO" id="GO:0005524">
    <property type="term" value="F:ATP binding"/>
    <property type="evidence" value="ECO:0007669"/>
    <property type="project" value="InterPro"/>
</dbReference>
<dbReference type="Pfam" id="PF00069">
    <property type="entry name" value="Pkinase"/>
    <property type="match status" value="1"/>
</dbReference>
<dbReference type="PROSITE" id="PS50011">
    <property type="entry name" value="PROTEIN_KINASE_DOM"/>
    <property type="match status" value="1"/>
</dbReference>
<dbReference type="SMART" id="SM00220">
    <property type="entry name" value="S_TKc"/>
    <property type="match status" value="1"/>
</dbReference>
<dbReference type="Gene3D" id="3.30.200.20">
    <property type="entry name" value="Phosphorylase Kinase, domain 1"/>
    <property type="match status" value="1"/>
</dbReference>
<reference evidence="2" key="1">
    <citation type="submission" date="2018-11" db="EMBL/GenBank/DDBJ databases">
        <authorList>
            <consortium name="Genoscope - CEA"/>
            <person name="William W."/>
        </authorList>
    </citation>
    <scope>NUCLEOTIDE SEQUENCE</scope>
</reference>
<gene>
    <name evidence="2" type="ORF">BOLC3T17635H</name>
</gene>
<evidence type="ECO:0000259" key="1">
    <source>
        <dbReference type="PROSITE" id="PS50011"/>
    </source>
</evidence>
<dbReference type="AlphaFoldDB" id="A0A3P6B1U3"/>